<evidence type="ECO:0000313" key="1">
    <source>
        <dbReference type="EMBL" id="ENO97557.1"/>
    </source>
</evidence>
<name>N6ZST8_9RHOO</name>
<dbReference type="EMBL" id="AMXF01000041">
    <property type="protein sequence ID" value="ENO97557.1"/>
    <property type="molecule type" value="Genomic_DNA"/>
</dbReference>
<keyword evidence="2" id="KW-1185">Reference proteome</keyword>
<protein>
    <submittedName>
        <fullName evidence="1">Uncharacterized protein</fullName>
    </submittedName>
</protein>
<sequence length="341" mass="36467">MKGGRNVDDFEVDRQARDYALDHGVSYAQALSAVGELAREQSAASFSTIEDFELDRQAREMALKHGLSYSEAMSAAADLAAAKGRARFSAPAVSDEAEMVVRAKQLAVERRVSFAAALGRVVAEQALPAVGFSSPTSGLADVELDARAQHYAFRHGVRYEEALMRVTDGADGYGPGFGAAPSGAVVFAESGPLNYETDPVSALEGQWIEIFKAGTHATTSGESITFTPADVMAIAAGYRPQVREAPLVEGHPEMDAPSQGWVDALQATPDGKLMMRVKQVNPKFAESLKAGRFKKRSAAFYRPGERGNPNLGAWYLRHVGFLGANQPAIAGLRDIDFGAAR</sequence>
<proteinExistence type="predicted"/>
<dbReference type="AlphaFoldDB" id="N6ZST8"/>
<organism evidence="1 2">
    <name type="scientific">Thauera phenylacetica B4P</name>
    <dbReference type="NCBI Taxonomy" id="1234382"/>
    <lineage>
        <taxon>Bacteria</taxon>
        <taxon>Pseudomonadati</taxon>
        <taxon>Pseudomonadota</taxon>
        <taxon>Betaproteobacteria</taxon>
        <taxon>Rhodocyclales</taxon>
        <taxon>Zoogloeaceae</taxon>
        <taxon>Thauera</taxon>
    </lineage>
</organism>
<gene>
    <name evidence="1" type="ORF">C667_08138</name>
</gene>
<reference evidence="1 2" key="1">
    <citation type="submission" date="2012-09" db="EMBL/GenBank/DDBJ databases">
        <title>Draft Genome Sequences of 6 Strains from Genus Thauera.</title>
        <authorList>
            <person name="Liu B."/>
            <person name="Shapleigh J.P."/>
            <person name="Frostegard A.H."/>
        </authorList>
    </citation>
    <scope>NUCLEOTIDE SEQUENCE [LARGE SCALE GENOMIC DNA]</scope>
    <source>
        <strain evidence="1 2">B4P</strain>
    </source>
</reference>
<dbReference type="Proteomes" id="UP000013047">
    <property type="component" value="Unassembled WGS sequence"/>
</dbReference>
<evidence type="ECO:0000313" key="2">
    <source>
        <dbReference type="Proteomes" id="UP000013047"/>
    </source>
</evidence>
<comment type="caution">
    <text evidence="1">The sequence shown here is derived from an EMBL/GenBank/DDBJ whole genome shotgun (WGS) entry which is preliminary data.</text>
</comment>
<accession>N6ZST8</accession>